<protein>
    <submittedName>
        <fullName evidence="1">Uncharacterized protein</fullName>
    </submittedName>
</protein>
<dbReference type="OrthoDB" id="432528at2759"/>
<evidence type="ECO:0000313" key="2">
    <source>
        <dbReference type="Proteomes" id="UP000054279"/>
    </source>
</evidence>
<accession>A0A0C9W1H5</accession>
<proteinExistence type="predicted"/>
<name>A0A0C9W1H5_SPHS4</name>
<evidence type="ECO:0000313" key="1">
    <source>
        <dbReference type="EMBL" id="KIJ45375.1"/>
    </source>
</evidence>
<organism evidence="1 2">
    <name type="scientific">Sphaerobolus stellatus (strain SS14)</name>
    <dbReference type="NCBI Taxonomy" id="990650"/>
    <lineage>
        <taxon>Eukaryota</taxon>
        <taxon>Fungi</taxon>
        <taxon>Dikarya</taxon>
        <taxon>Basidiomycota</taxon>
        <taxon>Agaricomycotina</taxon>
        <taxon>Agaricomycetes</taxon>
        <taxon>Phallomycetidae</taxon>
        <taxon>Geastrales</taxon>
        <taxon>Sphaerobolaceae</taxon>
        <taxon>Sphaerobolus</taxon>
    </lineage>
</organism>
<dbReference type="Gene3D" id="2.120.10.80">
    <property type="entry name" value="Kelch-type beta propeller"/>
    <property type="match status" value="1"/>
</dbReference>
<dbReference type="InterPro" id="IPR015915">
    <property type="entry name" value="Kelch-typ_b-propeller"/>
</dbReference>
<dbReference type="HOGENOM" id="CLU_776525_0_0_1"/>
<dbReference type="SUPFAM" id="SSF117281">
    <property type="entry name" value="Kelch motif"/>
    <property type="match status" value="1"/>
</dbReference>
<dbReference type="AlphaFoldDB" id="A0A0C9W1H5"/>
<sequence>MYIVDGKMYEFGGFSIDYLLGNNLLLKLDLQTKTWRCLSGTVQLKPDPSCPGFPPAASSWVDHERRKIFFMGGEADIKLTKSDGKFLGNHYSYVYSDLNPPGARTEMGWDYNPKLKRLIVFNGFSSNAPLQRSTRLKNIDNVCSYFTDTYIFDPAAFAWKHVFTRGFPTYRALGEMFSDPGVAKVFLFRGYTDNEIVPPRIGFTSAFHDIWQLRLDMEGGLWDVVDLEEDLKMAKAGPWQRCFNCSASGDTKKMKKCQAQGWKNNVFNFSSYPQVLLAVMNVLNRPPLFIQALFETQSHATCSAMVIAPLSSRYCVSLSPPQARRNCVVCKAHVKHVDLASRWLKARWAAGDVFRLS</sequence>
<reference evidence="1 2" key="1">
    <citation type="submission" date="2014-06" db="EMBL/GenBank/DDBJ databases">
        <title>Evolutionary Origins and Diversification of the Mycorrhizal Mutualists.</title>
        <authorList>
            <consortium name="DOE Joint Genome Institute"/>
            <consortium name="Mycorrhizal Genomics Consortium"/>
            <person name="Kohler A."/>
            <person name="Kuo A."/>
            <person name="Nagy L.G."/>
            <person name="Floudas D."/>
            <person name="Copeland A."/>
            <person name="Barry K.W."/>
            <person name="Cichocki N."/>
            <person name="Veneault-Fourrey C."/>
            <person name="LaButti K."/>
            <person name="Lindquist E.A."/>
            <person name="Lipzen A."/>
            <person name="Lundell T."/>
            <person name="Morin E."/>
            <person name="Murat C."/>
            <person name="Riley R."/>
            <person name="Ohm R."/>
            <person name="Sun H."/>
            <person name="Tunlid A."/>
            <person name="Henrissat B."/>
            <person name="Grigoriev I.V."/>
            <person name="Hibbett D.S."/>
            <person name="Martin F."/>
        </authorList>
    </citation>
    <scope>NUCLEOTIDE SEQUENCE [LARGE SCALE GENOMIC DNA]</scope>
    <source>
        <strain evidence="1 2">SS14</strain>
    </source>
</reference>
<dbReference type="EMBL" id="KN837112">
    <property type="protein sequence ID" value="KIJ45375.1"/>
    <property type="molecule type" value="Genomic_DNA"/>
</dbReference>
<gene>
    <name evidence="1" type="ORF">M422DRAFT_251147</name>
</gene>
<keyword evidence="2" id="KW-1185">Reference proteome</keyword>
<dbReference type="Proteomes" id="UP000054279">
    <property type="component" value="Unassembled WGS sequence"/>
</dbReference>